<proteinExistence type="predicted"/>
<organism evidence="1 2">
    <name type="scientific">Metapseudomonas furukawaii</name>
    <name type="common">Pseudomonas furukawaii</name>
    <dbReference type="NCBI Taxonomy" id="1149133"/>
    <lineage>
        <taxon>Bacteria</taxon>
        <taxon>Pseudomonadati</taxon>
        <taxon>Pseudomonadota</taxon>
        <taxon>Gammaproteobacteria</taxon>
        <taxon>Pseudomonadales</taxon>
        <taxon>Pseudomonadaceae</taxon>
        <taxon>Metapseudomonas</taxon>
    </lineage>
</organism>
<gene>
    <name evidence="1" type="ORF">KF707C_48540</name>
</gene>
<reference evidence="2" key="1">
    <citation type="submission" date="2015-05" db="EMBL/GenBank/DDBJ databases">
        <title>Draft genome sequencing of a biphenyl-degrading bacterium, Pseudomonas balearica KF707 (=NBRC110670).</title>
        <authorList>
            <person name="Kimura N."/>
            <person name="Hirose J."/>
            <person name="Watanabe T."/>
            <person name="Suenaga H."/>
            <person name="Fujihara H."/>
            <person name="Noguchi M."/>
            <person name="Hashimoto M."/>
            <person name="Shimodaira J."/>
            <person name="Tsuchikane K."/>
            <person name="Hosoyama A."/>
            <person name="Yamazoe A."/>
            <person name="Fujita N."/>
            <person name="Furukawa K."/>
        </authorList>
    </citation>
    <scope>NUCLEOTIDE SEQUENCE [LARGE SCALE GENOMIC DNA]</scope>
    <source>
        <strain evidence="2">DSM 10086 / NBRC 110670 / KF707</strain>
    </source>
</reference>
<evidence type="ECO:0000313" key="1">
    <source>
        <dbReference type="EMBL" id="BAU76542.1"/>
    </source>
</evidence>
<dbReference type="AlphaFoldDB" id="A0AAD1FHS1"/>
<dbReference type="KEGG" id="pfuw:KF707C_48540"/>
<dbReference type="EMBL" id="AP014862">
    <property type="protein sequence ID" value="BAU76542.1"/>
    <property type="molecule type" value="Genomic_DNA"/>
</dbReference>
<name>A0AAD1FHS1_METFU</name>
<keyword evidence="2" id="KW-1185">Reference proteome</keyword>
<protein>
    <submittedName>
        <fullName evidence="1">Uncharacterized protein</fullName>
    </submittedName>
</protein>
<sequence length="231" mass="26541">MYLQPPSKCLNLLACFLRYRTIHRLNAGAMSLESARLADARWAELECQADLDWDLDAITNRREAIDFLLRFESRLCVYSGYVEKLYSSYSFVVPEEAHGRITILPDERAWHDTFHDIPPEAVLPTGIHILPGEVLGASGLYLKIPGGHRLSPSLELPFQDGLKWLLRRYQERGEPFLPVLAKGDLREYESRMPSLHLHRIDPKRLVRSSQLDIQAIKGAIADHLIGLYRRR</sequence>
<evidence type="ECO:0000313" key="2">
    <source>
        <dbReference type="Proteomes" id="UP000218554"/>
    </source>
</evidence>
<reference evidence="1 2" key="2">
    <citation type="journal article" date="2017" name="Int. J. Syst. Evol. Microbiol.">
        <title>Pseudomonas furukawaii sp. nov., a polychlorinated biphenyl-degrading bacterium isolated from biphenyl-contaminated soil in Japan.</title>
        <authorList>
            <person name="Kimura N."/>
            <person name="Watanabe T."/>
            <person name="Suenaga H."/>
            <person name="Fujihara H."/>
            <person name="Futagami T."/>
            <person name="Goto M."/>
            <person name="Hanada S."/>
            <person name="Hirose J."/>
        </authorList>
    </citation>
    <scope>NUCLEOTIDE SEQUENCE [LARGE SCALE GENOMIC DNA]</scope>
    <source>
        <strain evidence="2">DSM 10086 / NBRC 110670 / KF707</strain>
    </source>
</reference>
<accession>A0AAD1FHS1</accession>
<dbReference type="Proteomes" id="UP000218554">
    <property type="component" value="Chromosome"/>
</dbReference>